<dbReference type="Pfam" id="PF06754">
    <property type="entry name" value="PhnG"/>
    <property type="match status" value="1"/>
</dbReference>
<dbReference type="Proteomes" id="UP000093173">
    <property type="component" value="Unassembled WGS sequence"/>
</dbReference>
<sequence>MKQEQHTQERPTSNPQEHLQRKRWMSVLARCDYQTLKQRWDELSFSTRYHFVREPEIGLAQVRAKMGASGDAFNMGDVTIVRTVVQLDQGALGYSYITGRNKDHAEVAAVVDALMQTEFQSDLYQALIEPLAADIEKNERIKAREVSTSKVDFFTMVRGEDE</sequence>
<keyword evidence="1" id="KW-0456">Lyase</keyword>
<dbReference type="NCBIfam" id="TIGR03293">
    <property type="entry name" value="PhnG_redo"/>
    <property type="match status" value="1"/>
</dbReference>
<dbReference type="RefSeq" id="WP_065577271.1">
    <property type="nucleotide sequence ID" value="NZ_JBNGCH010000818.1"/>
</dbReference>
<dbReference type="InterPro" id="IPR009609">
    <property type="entry name" value="Phosphonate_metab_PhnG"/>
</dbReference>
<proteinExistence type="predicted"/>
<dbReference type="GO" id="GO:0016829">
    <property type="term" value="F:lyase activity"/>
    <property type="evidence" value="ECO:0007669"/>
    <property type="project" value="UniProtKB-KW"/>
</dbReference>
<dbReference type="EMBL" id="MAJZ01000818">
    <property type="protein sequence ID" value="OCH73276.1"/>
    <property type="molecule type" value="Genomic_DNA"/>
</dbReference>
<gene>
    <name evidence="1" type="ORF">A6E14_14750</name>
</gene>
<name>A0A1B9QVS0_9VIBR</name>
<dbReference type="GO" id="GO:0019634">
    <property type="term" value="P:organic phosphonate metabolic process"/>
    <property type="evidence" value="ECO:0007669"/>
    <property type="project" value="InterPro"/>
</dbReference>
<evidence type="ECO:0000313" key="1">
    <source>
        <dbReference type="EMBL" id="OCH73276.1"/>
    </source>
</evidence>
<dbReference type="GO" id="GO:0015716">
    <property type="term" value="P:organic phosphonate transport"/>
    <property type="evidence" value="ECO:0007669"/>
    <property type="project" value="InterPro"/>
</dbReference>
<keyword evidence="2" id="KW-1185">Reference proteome</keyword>
<organism evidence="1 2">
    <name type="scientific">Vibrio genomosp. F10</name>
    <dbReference type="NCBI Taxonomy" id="723171"/>
    <lineage>
        <taxon>Bacteria</taxon>
        <taxon>Pseudomonadati</taxon>
        <taxon>Pseudomonadota</taxon>
        <taxon>Gammaproteobacteria</taxon>
        <taxon>Vibrionales</taxon>
        <taxon>Vibrionaceae</taxon>
        <taxon>Vibrio</taxon>
    </lineage>
</organism>
<evidence type="ECO:0000313" key="2">
    <source>
        <dbReference type="Proteomes" id="UP000093173"/>
    </source>
</evidence>
<protein>
    <submittedName>
        <fullName evidence="1">Phosphonate C-P lyase system protein PhnG</fullName>
    </submittedName>
</protein>
<reference evidence="2" key="1">
    <citation type="submission" date="2016-06" db="EMBL/GenBank/DDBJ databases">
        <authorList>
            <person name="Hehemann J.-H."/>
            <person name="Arevalo P."/>
            <person name="Datta M.S."/>
            <person name="Polz M.F."/>
        </authorList>
    </citation>
    <scope>NUCLEOTIDE SEQUENCE [LARGE SCALE GENOMIC DNA]</scope>
    <source>
        <strain evidence="2">9CSC122</strain>
    </source>
</reference>
<accession>A0A1B9QVS0</accession>
<comment type="caution">
    <text evidence="1">The sequence shown here is derived from an EMBL/GenBank/DDBJ whole genome shotgun (WGS) entry which is preliminary data.</text>
</comment>
<dbReference type="AlphaFoldDB" id="A0A1B9QVS0"/>